<dbReference type="EMBL" id="QKYN01000133">
    <property type="protein sequence ID" value="RAG81896.1"/>
    <property type="molecule type" value="Genomic_DNA"/>
</dbReference>
<dbReference type="RefSeq" id="WP_111506462.1">
    <property type="nucleotide sequence ID" value="NZ_QKYN01000133.1"/>
</dbReference>
<dbReference type="OrthoDB" id="3524093at2"/>
<organism evidence="1 2">
    <name type="scientific">Streptacidiphilus pinicola</name>
    <dbReference type="NCBI Taxonomy" id="2219663"/>
    <lineage>
        <taxon>Bacteria</taxon>
        <taxon>Bacillati</taxon>
        <taxon>Actinomycetota</taxon>
        <taxon>Actinomycetes</taxon>
        <taxon>Kitasatosporales</taxon>
        <taxon>Streptomycetaceae</taxon>
        <taxon>Streptacidiphilus</taxon>
    </lineage>
</organism>
<reference evidence="1 2" key="1">
    <citation type="submission" date="2018-06" db="EMBL/GenBank/DDBJ databases">
        <title>Streptacidiphilus pinicola sp. nov., isolated from pine grove soil.</title>
        <authorList>
            <person name="Roh S.G."/>
            <person name="Park S."/>
            <person name="Kim M.-K."/>
            <person name="Yun B.-R."/>
            <person name="Park J."/>
            <person name="Kim M.J."/>
            <person name="Kim Y.S."/>
            <person name="Kim S.B."/>
        </authorList>
    </citation>
    <scope>NUCLEOTIDE SEQUENCE [LARGE SCALE GENOMIC DNA]</scope>
    <source>
        <strain evidence="1 2">MMS16-CNU450</strain>
    </source>
</reference>
<evidence type="ECO:0000313" key="1">
    <source>
        <dbReference type="EMBL" id="RAG81896.1"/>
    </source>
</evidence>
<proteinExistence type="predicted"/>
<gene>
    <name evidence="1" type="ORF">DN069_30455</name>
</gene>
<comment type="caution">
    <text evidence="1">The sequence shown here is derived from an EMBL/GenBank/DDBJ whole genome shotgun (WGS) entry which is preliminary data.</text>
</comment>
<keyword evidence="2" id="KW-1185">Reference proteome</keyword>
<evidence type="ECO:0000313" key="2">
    <source>
        <dbReference type="Proteomes" id="UP000248889"/>
    </source>
</evidence>
<sequence length="266" mass="28088">MPQTEAHEAYEEPRSARLVAWGNAWFRGHASPDDTADAVRGDDQSHVVRGLPGADGVGLTLALGRLRTLGATGLRLALPTPGHPLGLTGPADFNARALETGEAVLAVGTPWGFVPEALWHGADHEDDGVLAVTWHTLPVSPGTPADVPALRDAERELAEGIREATESLMRLDVAGAGPEVQRALARLRRRAEEPDELLAPGYPARAVRVLQSARRVSALVALASATEGAAVSAAEMSQRADALRPLERAARKARVAAYNAAVDERT</sequence>
<dbReference type="AlphaFoldDB" id="A0A2X0IW48"/>
<dbReference type="Proteomes" id="UP000248889">
    <property type="component" value="Unassembled WGS sequence"/>
</dbReference>
<accession>A0A2X0IW48</accession>
<protein>
    <submittedName>
        <fullName evidence="1">Uncharacterized protein</fullName>
    </submittedName>
</protein>
<name>A0A2X0IW48_9ACTN</name>